<dbReference type="Proteomes" id="UP000241394">
    <property type="component" value="Chromosome LG16"/>
</dbReference>
<feature type="region of interest" description="Disordered" evidence="2">
    <location>
        <begin position="28"/>
        <end position="54"/>
    </location>
</feature>
<feature type="compositionally biased region" description="Low complexity" evidence="2">
    <location>
        <begin position="28"/>
        <end position="50"/>
    </location>
</feature>
<feature type="transmembrane region" description="Helical" evidence="3">
    <location>
        <begin position="93"/>
        <end position="112"/>
    </location>
</feature>
<reference evidence="4 5" key="1">
    <citation type="submission" date="2017-07" db="EMBL/GenBank/DDBJ databases">
        <title>An improved, manually edited Actinidia chinensis var. chinensis (kiwifruit) genome highlights the challenges associated with draft genomes and gene prediction in plants.</title>
        <authorList>
            <person name="Pilkington S."/>
            <person name="Crowhurst R."/>
            <person name="Hilario E."/>
            <person name="Nardozza S."/>
            <person name="Fraser L."/>
            <person name="Peng Y."/>
            <person name="Gunaseelan K."/>
            <person name="Simpson R."/>
            <person name="Tahir J."/>
            <person name="Deroles S."/>
            <person name="Templeton K."/>
            <person name="Luo Z."/>
            <person name="Davy M."/>
            <person name="Cheng C."/>
            <person name="Mcneilage M."/>
            <person name="Scaglione D."/>
            <person name="Liu Y."/>
            <person name="Zhang Q."/>
            <person name="Datson P."/>
            <person name="De Silva N."/>
            <person name="Gardiner S."/>
            <person name="Bassett H."/>
            <person name="Chagne D."/>
            <person name="Mccallum J."/>
            <person name="Dzierzon H."/>
            <person name="Deng C."/>
            <person name="Wang Y.-Y."/>
            <person name="Barron N."/>
            <person name="Manako K."/>
            <person name="Bowen J."/>
            <person name="Foster T."/>
            <person name="Erridge Z."/>
            <person name="Tiffin H."/>
            <person name="Waite C."/>
            <person name="Davies K."/>
            <person name="Grierson E."/>
            <person name="Laing W."/>
            <person name="Kirk R."/>
            <person name="Chen X."/>
            <person name="Wood M."/>
            <person name="Montefiori M."/>
            <person name="Brummell D."/>
            <person name="Schwinn K."/>
            <person name="Catanach A."/>
            <person name="Fullerton C."/>
            <person name="Li D."/>
            <person name="Meiyalaghan S."/>
            <person name="Nieuwenhuizen N."/>
            <person name="Read N."/>
            <person name="Prakash R."/>
            <person name="Hunter D."/>
            <person name="Zhang H."/>
            <person name="Mckenzie M."/>
            <person name="Knabel M."/>
            <person name="Harris A."/>
            <person name="Allan A."/>
            <person name="Chen A."/>
            <person name="Janssen B."/>
            <person name="Plunkett B."/>
            <person name="Dwamena C."/>
            <person name="Voogd C."/>
            <person name="Leif D."/>
            <person name="Lafferty D."/>
            <person name="Souleyre E."/>
            <person name="Varkonyi-Gasic E."/>
            <person name="Gambi F."/>
            <person name="Hanley J."/>
            <person name="Yao J.-L."/>
            <person name="Cheung J."/>
            <person name="David K."/>
            <person name="Warren B."/>
            <person name="Marsh K."/>
            <person name="Snowden K."/>
            <person name="Lin-Wang K."/>
            <person name="Brian L."/>
            <person name="Martinez-Sanchez M."/>
            <person name="Wang M."/>
            <person name="Ileperuma N."/>
            <person name="Macnee N."/>
            <person name="Campin R."/>
            <person name="Mcatee P."/>
            <person name="Drummond R."/>
            <person name="Espley R."/>
            <person name="Ireland H."/>
            <person name="Wu R."/>
            <person name="Atkinson R."/>
            <person name="Karunairetnam S."/>
            <person name="Bulley S."/>
            <person name="Chunkath S."/>
            <person name="Hanley Z."/>
            <person name="Storey R."/>
            <person name="Thrimawithana A."/>
            <person name="Thomson S."/>
            <person name="David C."/>
            <person name="Testolin R."/>
        </authorList>
    </citation>
    <scope>NUCLEOTIDE SEQUENCE [LARGE SCALE GENOMIC DNA]</scope>
    <source>
        <strain evidence="5">cv. Red5</strain>
        <tissue evidence="4">Young leaf</tissue>
    </source>
</reference>
<evidence type="ECO:0000313" key="5">
    <source>
        <dbReference type="Proteomes" id="UP000241394"/>
    </source>
</evidence>
<dbReference type="OrthoDB" id="2021107at2759"/>
<evidence type="ECO:0000256" key="2">
    <source>
        <dbReference type="SAM" id="MobiDB-lite"/>
    </source>
</evidence>
<dbReference type="FunCoup" id="A0A2R6QFZ0">
    <property type="interactions" value="1202"/>
</dbReference>
<comment type="caution">
    <text evidence="4">The sequence shown here is derived from an EMBL/GenBank/DDBJ whole genome shotgun (WGS) entry which is preliminary data.</text>
</comment>
<accession>A0A2R6QFZ0</accession>
<keyword evidence="1" id="KW-0175">Coiled coil</keyword>
<evidence type="ECO:0000256" key="1">
    <source>
        <dbReference type="SAM" id="Coils"/>
    </source>
</evidence>
<dbReference type="PANTHER" id="PTHR36339">
    <property type="entry name" value="F23A5.5"/>
    <property type="match status" value="1"/>
</dbReference>
<dbReference type="AlphaFoldDB" id="A0A2R6QFZ0"/>
<dbReference type="OMA" id="HEPGHES"/>
<feature type="compositionally biased region" description="Basic and acidic residues" evidence="2">
    <location>
        <begin position="217"/>
        <end position="226"/>
    </location>
</feature>
<keyword evidence="3" id="KW-0472">Membrane</keyword>
<dbReference type="PANTHER" id="PTHR36339:SF2">
    <property type="entry name" value="F23A5.5"/>
    <property type="match status" value="1"/>
</dbReference>
<feature type="region of interest" description="Disordered" evidence="2">
    <location>
        <begin position="177"/>
        <end position="226"/>
    </location>
</feature>
<sequence length="226" mass="25355">MRRMLGARDSWAGISKRFGLLQKRPFCTTNKPTTPSNNNGSSSSNNKSGSESIDGSLSTYDESYRQLDKLDFMTAAKILFTTPPKKKKFGFDFHLVQFFFACLPSLAVYLVAQYAHHEMRRMEAELEVKKKAEEAAKAKEKELNDSEDKETGSDTELLEVKVRLDKLEEALKEIVVESKKQPDSISTKNQEDGSKRKHVATDHSNTPSSSEASNSAAKDRDHLSKT</sequence>
<organism evidence="4 5">
    <name type="scientific">Actinidia chinensis var. chinensis</name>
    <name type="common">Chinese soft-hair kiwi</name>
    <dbReference type="NCBI Taxonomy" id="1590841"/>
    <lineage>
        <taxon>Eukaryota</taxon>
        <taxon>Viridiplantae</taxon>
        <taxon>Streptophyta</taxon>
        <taxon>Embryophyta</taxon>
        <taxon>Tracheophyta</taxon>
        <taxon>Spermatophyta</taxon>
        <taxon>Magnoliopsida</taxon>
        <taxon>eudicotyledons</taxon>
        <taxon>Gunneridae</taxon>
        <taxon>Pentapetalae</taxon>
        <taxon>asterids</taxon>
        <taxon>Ericales</taxon>
        <taxon>Actinidiaceae</taxon>
        <taxon>Actinidia</taxon>
    </lineage>
</organism>
<dbReference type="Gramene" id="PSS07555">
    <property type="protein sequence ID" value="PSS07555"/>
    <property type="gene ID" value="CEY00_Acc17903"/>
</dbReference>
<gene>
    <name evidence="4" type="ORF">CEY00_Acc17903</name>
</gene>
<name>A0A2R6QFZ0_ACTCC</name>
<protein>
    <submittedName>
        <fullName evidence="4">Myosin-2 heavy chain like</fullName>
    </submittedName>
</protein>
<dbReference type="InParanoid" id="A0A2R6QFZ0"/>
<proteinExistence type="predicted"/>
<keyword evidence="3" id="KW-0812">Transmembrane</keyword>
<feature type="coiled-coil region" evidence="1">
    <location>
        <begin position="119"/>
        <end position="177"/>
    </location>
</feature>
<dbReference type="STRING" id="1590841.A0A2R6QFZ0"/>
<reference evidence="5" key="2">
    <citation type="journal article" date="2018" name="BMC Genomics">
        <title>A manually annotated Actinidia chinensis var. chinensis (kiwifruit) genome highlights the challenges associated with draft genomes and gene prediction in plants.</title>
        <authorList>
            <person name="Pilkington S.M."/>
            <person name="Crowhurst R."/>
            <person name="Hilario E."/>
            <person name="Nardozza S."/>
            <person name="Fraser L."/>
            <person name="Peng Y."/>
            <person name="Gunaseelan K."/>
            <person name="Simpson R."/>
            <person name="Tahir J."/>
            <person name="Deroles S.C."/>
            <person name="Templeton K."/>
            <person name="Luo Z."/>
            <person name="Davy M."/>
            <person name="Cheng C."/>
            <person name="McNeilage M."/>
            <person name="Scaglione D."/>
            <person name="Liu Y."/>
            <person name="Zhang Q."/>
            <person name="Datson P."/>
            <person name="De Silva N."/>
            <person name="Gardiner S.E."/>
            <person name="Bassett H."/>
            <person name="Chagne D."/>
            <person name="McCallum J."/>
            <person name="Dzierzon H."/>
            <person name="Deng C."/>
            <person name="Wang Y.Y."/>
            <person name="Barron L."/>
            <person name="Manako K."/>
            <person name="Bowen J."/>
            <person name="Foster T.M."/>
            <person name="Erridge Z.A."/>
            <person name="Tiffin H."/>
            <person name="Waite C.N."/>
            <person name="Davies K.M."/>
            <person name="Grierson E.P."/>
            <person name="Laing W.A."/>
            <person name="Kirk R."/>
            <person name="Chen X."/>
            <person name="Wood M."/>
            <person name="Montefiori M."/>
            <person name="Brummell D.A."/>
            <person name="Schwinn K.E."/>
            <person name="Catanach A."/>
            <person name="Fullerton C."/>
            <person name="Li D."/>
            <person name="Meiyalaghan S."/>
            <person name="Nieuwenhuizen N."/>
            <person name="Read N."/>
            <person name="Prakash R."/>
            <person name="Hunter D."/>
            <person name="Zhang H."/>
            <person name="McKenzie M."/>
            <person name="Knabel M."/>
            <person name="Harris A."/>
            <person name="Allan A.C."/>
            <person name="Gleave A."/>
            <person name="Chen A."/>
            <person name="Janssen B.J."/>
            <person name="Plunkett B."/>
            <person name="Ampomah-Dwamena C."/>
            <person name="Voogd C."/>
            <person name="Leif D."/>
            <person name="Lafferty D."/>
            <person name="Souleyre E.J.F."/>
            <person name="Varkonyi-Gasic E."/>
            <person name="Gambi F."/>
            <person name="Hanley J."/>
            <person name="Yao J.L."/>
            <person name="Cheung J."/>
            <person name="David K.M."/>
            <person name="Warren B."/>
            <person name="Marsh K."/>
            <person name="Snowden K.C."/>
            <person name="Lin-Wang K."/>
            <person name="Brian L."/>
            <person name="Martinez-Sanchez M."/>
            <person name="Wang M."/>
            <person name="Ileperuma N."/>
            <person name="Macnee N."/>
            <person name="Campin R."/>
            <person name="McAtee P."/>
            <person name="Drummond R.S.M."/>
            <person name="Espley R.V."/>
            <person name="Ireland H.S."/>
            <person name="Wu R."/>
            <person name="Atkinson R.G."/>
            <person name="Karunairetnam S."/>
            <person name="Bulley S."/>
            <person name="Chunkath S."/>
            <person name="Hanley Z."/>
            <person name="Storey R."/>
            <person name="Thrimawithana A.H."/>
            <person name="Thomson S."/>
            <person name="David C."/>
            <person name="Testolin R."/>
            <person name="Huang H."/>
            <person name="Hellens R.P."/>
            <person name="Schaffer R.J."/>
        </authorList>
    </citation>
    <scope>NUCLEOTIDE SEQUENCE [LARGE SCALE GENOMIC DNA]</scope>
    <source>
        <strain evidence="5">cv. Red5</strain>
    </source>
</reference>
<keyword evidence="3" id="KW-1133">Transmembrane helix</keyword>
<evidence type="ECO:0000256" key="3">
    <source>
        <dbReference type="SAM" id="Phobius"/>
    </source>
</evidence>
<keyword evidence="5" id="KW-1185">Reference proteome</keyword>
<dbReference type="EMBL" id="NKQK01000016">
    <property type="protein sequence ID" value="PSS07555.1"/>
    <property type="molecule type" value="Genomic_DNA"/>
</dbReference>
<evidence type="ECO:0000313" key="4">
    <source>
        <dbReference type="EMBL" id="PSS07555.1"/>
    </source>
</evidence>